<dbReference type="Proteomes" id="UP000674938">
    <property type="component" value="Unassembled WGS sequence"/>
</dbReference>
<evidence type="ECO:0000313" key="2">
    <source>
        <dbReference type="EMBL" id="MBP1040679.1"/>
    </source>
</evidence>
<comment type="caution">
    <text evidence="2">The sequence shown here is derived from an EMBL/GenBank/DDBJ whole genome shotgun (WGS) entry which is preliminary data.</text>
</comment>
<protein>
    <recommendedName>
        <fullName evidence="4">Zn-finger containing protein</fullName>
    </recommendedName>
</protein>
<dbReference type="EMBL" id="JAEEGA010000003">
    <property type="protein sequence ID" value="MBP1040679.1"/>
    <property type="molecule type" value="Genomic_DNA"/>
</dbReference>
<sequence>MGNSQQKWQLKLMQFMRGRYGRFDTLSKHLLYVAFALMVVNLFFRSTIISTVVLIGMVIAYYRLLSKKIYVRSNENQKYVAWWTKTKKPLTLRLNQFKHRKEYRYFSCTNCKQHIRVPRNRGKIMITCPSCHSKFEKKT</sequence>
<accession>A0A940SUE0</accession>
<evidence type="ECO:0000256" key="1">
    <source>
        <dbReference type="SAM" id="Phobius"/>
    </source>
</evidence>
<organism evidence="2 3">
    <name type="scientific">Vagococcus allomyrinae</name>
    <dbReference type="NCBI Taxonomy" id="2794353"/>
    <lineage>
        <taxon>Bacteria</taxon>
        <taxon>Bacillati</taxon>
        <taxon>Bacillota</taxon>
        <taxon>Bacilli</taxon>
        <taxon>Lactobacillales</taxon>
        <taxon>Enterococcaceae</taxon>
        <taxon>Vagococcus</taxon>
    </lineage>
</organism>
<keyword evidence="1" id="KW-0812">Transmembrane</keyword>
<name>A0A940SUE0_9ENTE</name>
<evidence type="ECO:0000313" key="3">
    <source>
        <dbReference type="Proteomes" id="UP000674938"/>
    </source>
</evidence>
<keyword evidence="3" id="KW-1185">Reference proteome</keyword>
<keyword evidence="1" id="KW-0472">Membrane</keyword>
<evidence type="ECO:0008006" key="4">
    <source>
        <dbReference type="Google" id="ProtNLM"/>
    </source>
</evidence>
<proteinExistence type="predicted"/>
<feature type="transmembrane region" description="Helical" evidence="1">
    <location>
        <begin position="29"/>
        <end position="62"/>
    </location>
</feature>
<keyword evidence="1" id="KW-1133">Transmembrane helix</keyword>
<dbReference type="RefSeq" id="WP_209525919.1">
    <property type="nucleotide sequence ID" value="NZ_JAEEGA010000003.1"/>
</dbReference>
<gene>
    <name evidence="2" type="ORF">I6N95_06660</name>
</gene>
<reference evidence="2" key="1">
    <citation type="submission" date="2020-12" db="EMBL/GenBank/DDBJ databases">
        <title>Vagococcus allomyrinae sp. nov. and Enterococcus lavae sp. nov., isolated from the larvae of Allomyrina dichotoma.</title>
        <authorList>
            <person name="Lee S.D."/>
        </authorList>
    </citation>
    <scope>NUCLEOTIDE SEQUENCE</scope>
    <source>
        <strain evidence="2">BWB3-3</strain>
    </source>
</reference>
<dbReference type="AlphaFoldDB" id="A0A940SUE0"/>